<sequence length="631" mass="73051">MSFKNNIFDQLKIKLTTKNIVILKGNTKDIILNENLGIKFEKNDGVRCASFVNYLTYLLHDLDYKQIYYYSPFLGNKKVINGEIATELDDEASEPSVSDFSVEDAQTDEPNFEDFIKRCKNNIRDNLQTRLNKLKEESQAYIIDFSEFIFDSKSRLNSDEIAMIIEMFTIFLNDSTRHYLLRKNKLIIVMNNQEIFNSINFLNNPEVVSLNIQKPNFQERYNFLEHLGLTVTLPNKSIDLKDQEVLNQAATLTDGNSFREILQIIKLLYLDEYKDVDFKNFKSLYRLSHFDKKDSEWEKLDYSKIKNLDSLFKERVVGQDDAINAIKTSLVRSLVGLQGAANSSENQSKPRGVLFFAGPTGVGKTEMAKALNEFVFGDEKNIVRFDMSEYNHEESDQKLIGAPPGYVGYEAGGQLTNAILKKPFSILLFDEIEKAHNKIFDKFLQILEDGRLTSSKGETVDFSETFIIFTSNIGAKDFKTEFSLEETKKHFKKAVINYFVNELKRPEILNRIGIKNIIPFLPLDESSEQNIINIKLNNVLNTIENKWNLTVSIDDKTRDDIKSRVIKIRDKMLGGRDLITKLETVFVDDVSNYLFDNYEKLFPRREEKRILIIARKAEDNDSDSIYQYEIK</sequence>
<dbReference type="EMBL" id="JAJHZM010000012">
    <property type="protein sequence ID" value="MDC4182093.1"/>
    <property type="molecule type" value="Genomic_DNA"/>
</dbReference>
<dbReference type="InterPro" id="IPR003959">
    <property type="entry name" value="ATPase_AAA_core"/>
</dbReference>
<protein>
    <submittedName>
        <fullName evidence="5">AAA family ATPase</fullName>
    </submittedName>
</protein>
<reference evidence="5" key="1">
    <citation type="submission" date="2021-11" db="EMBL/GenBank/DDBJ databases">
        <title>Description of Mycoplasma bradburyaesp. nov.from sea birds: a tribute to a great mycoplasmologist.</title>
        <authorList>
            <person name="Ramirez A.S."/>
            <person name="Poveda C."/>
            <person name="Suarez-Perez A."/>
            <person name="Rosales R.S."/>
            <person name="Dijkman R."/>
            <person name="Feberwee A."/>
            <person name="Spergser J."/>
            <person name="Szostak M.P."/>
            <person name="Ressel L."/>
            <person name="Calabuig P."/>
            <person name="Catania S."/>
            <person name="Gobbo F."/>
            <person name="Timofte D."/>
            <person name="Poveda J.B."/>
        </authorList>
    </citation>
    <scope>NUCLEOTIDE SEQUENCE [LARGE SCALE GENOMIC DNA]</scope>
    <source>
        <strain evidence="5">T158</strain>
    </source>
</reference>
<feature type="coiled-coil region" evidence="3">
    <location>
        <begin position="117"/>
        <end position="144"/>
    </location>
</feature>
<evidence type="ECO:0000313" key="5">
    <source>
        <dbReference type="EMBL" id="MDC4182093.1"/>
    </source>
</evidence>
<keyword evidence="6" id="KW-1185">Reference proteome</keyword>
<gene>
    <name evidence="5" type="ORF">LNO68_02705</name>
</gene>
<dbReference type="SMART" id="SM00382">
    <property type="entry name" value="AAA"/>
    <property type="match status" value="1"/>
</dbReference>
<dbReference type="Pfam" id="PF07724">
    <property type="entry name" value="AAA_2"/>
    <property type="match status" value="1"/>
</dbReference>
<dbReference type="PANTHER" id="PTHR11638:SF18">
    <property type="entry name" value="HEAT SHOCK PROTEIN 104"/>
    <property type="match status" value="1"/>
</dbReference>
<comment type="caution">
    <text evidence="5">The sequence shown here is derived from an EMBL/GenBank/DDBJ whole genome shotgun (WGS) entry which is preliminary data.</text>
</comment>
<dbReference type="Proteomes" id="UP001220940">
    <property type="component" value="Unassembled WGS sequence"/>
</dbReference>
<evidence type="ECO:0000256" key="3">
    <source>
        <dbReference type="SAM" id="Coils"/>
    </source>
</evidence>
<evidence type="ECO:0000313" key="6">
    <source>
        <dbReference type="Proteomes" id="UP001220940"/>
    </source>
</evidence>
<keyword evidence="1" id="KW-0547">Nucleotide-binding</keyword>
<evidence type="ECO:0000256" key="1">
    <source>
        <dbReference type="ARBA" id="ARBA00022741"/>
    </source>
</evidence>
<dbReference type="InterPro" id="IPR027417">
    <property type="entry name" value="P-loop_NTPase"/>
</dbReference>
<dbReference type="InterPro" id="IPR003593">
    <property type="entry name" value="AAA+_ATPase"/>
</dbReference>
<feature type="domain" description="AAA+ ATPase" evidence="4">
    <location>
        <begin position="350"/>
        <end position="507"/>
    </location>
</feature>
<keyword evidence="2" id="KW-0067">ATP-binding</keyword>
<dbReference type="Gene3D" id="3.40.50.300">
    <property type="entry name" value="P-loop containing nucleotide triphosphate hydrolases"/>
    <property type="match status" value="1"/>
</dbReference>
<evidence type="ECO:0000259" key="4">
    <source>
        <dbReference type="SMART" id="SM00382"/>
    </source>
</evidence>
<dbReference type="InterPro" id="IPR001270">
    <property type="entry name" value="ClpA/B"/>
</dbReference>
<dbReference type="RefSeq" id="WP_255034346.1">
    <property type="nucleotide sequence ID" value="NZ_CP101414.1"/>
</dbReference>
<accession>A0ABT5GB88</accession>
<dbReference type="PRINTS" id="PR00300">
    <property type="entry name" value="CLPPROTEASEA"/>
</dbReference>
<name>A0ABT5GB88_9MOLU</name>
<dbReference type="PANTHER" id="PTHR11638">
    <property type="entry name" value="ATP-DEPENDENT CLP PROTEASE"/>
    <property type="match status" value="1"/>
</dbReference>
<proteinExistence type="predicted"/>
<dbReference type="CDD" id="cd19499">
    <property type="entry name" value="RecA-like_ClpB_Hsp104-like"/>
    <property type="match status" value="1"/>
</dbReference>
<keyword evidence="3" id="KW-0175">Coiled coil</keyword>
<evidence type="ECO:0000256" key="2">
    <source>
        <dbReference type="ARBA" id="ARBA00022840"/>
    </source>
</evidence>
<dbReference type="InterPro" id="IPR050130">
    <property type="entry name" value="ClpA_ClpB"/>
</dbReference>
<dbReference type="SUPFAM" id="SSF52540">
    <property type="entry name" value="P-loop containing nucleoside triphosphate hydrolases"/>
    <property type="match status" value="1"/>
</dbReference>
<organism evidence="5 6">
    <name type="scientific">Mycoplasma bradburyae</name>
    <dbReference type="NCBI Taxonomy" id="2963128"/>
    <lineage>
        <taxon>Bacteria</taxon>
        <taxon>Bacillati</taxon>
        <taxon>Mycoplasmatota</taxon>
        <taxon>Mollicutes</taxon>
        <taxon>Mycoplasmataceae</taxon>
        <taxon>Mycoplasma</taxon>
    </lineage>
</organism>